<dbReference type="STRING" id="6689.A0A3R7NLM3"/>
<evidence type="ECO:0000313" key="4">
    <source>
        <dbReference type="EMBL" id="ROT61501.1"/>
    </source>
</evidence>
<keyword evidence="4" id="KW-0808">Transferase</keyword>
<dbReference type="InterPro" id="IPR052108">
    <property type="entry name" value="MEGF/SIB"/>
</dbReference>
<dbReference type="SUPFAM" id="SSF49265">
    <property type="entry name" value="Fibronectin type III"/>
    <property type="match status" value="1"/>
</dbReference>
<dbReference type="Gene3D" id="2.60.40.10">
    <property type="entry name" value="Immunoglobulins"/>
    <property type="match status" value="1"/>
</dbReference>
<keyword evidence="5" id="KW-1185">Reference proteome</keyword>
<dbReference type="Gene3D" id="2.170.300.10">
    <property type="entry name" value="Tie2 ligand-binding domain superfamily"/>
    <property type="match status" value="1"/>
</dbReference>
<dbReference type="CDD" id="cd00054">
    <property type="entry name" value="EGF_CA"/>
    <property type="match status" value="1"/>
</dbReference>
<accession>A0A3R7NLM3</accession>
<dbReference type="CDD" id="cd00063">
    <property type="entry name" value="FN3"/>
    <property type="match status" value="1"/>
</dbReference>
<dbReference type="PROSITE" id="PS01186">
    <property type="entry name" value="EGF_2"/>
    <property type="match status" value="1"/>
</dbReference>
<feature type="disulfide bond" evidence="1">
    <location>
        <begin position="216"/>
        <end position="225"/>
    </location>
</feature>
<evidence type="ECO:0000259" key="2">
    <source>
        <dbReference type="PROSITE" id="PS50026"/>
    </source>
</evidence>
<dbReference type="SMART" id="SM00060">
    <property type="entry name" value="FN3"/>
    <property type="match status" value="2"/>
</dbReference>
<keyword evidence="4" id="KW-0418">Kinase</keyword>
<reference evidence="4 5" key="2">
    <citation type="submission" date="2019-01" db="EMBL/GenBank/DDBJ databases">
        <title>The decoding of complex shrimp genome reveals the adaptation for benthos swimmer, frequently molting mechanism and breeding impact on genome.</title>
        <authorList>
            <person name="Sun Y."/>
            <person name="Gao Y."/>
            <person name="Yu Y."/>
        </authorList>
    </citation>
    <scope>NUCLEOTIDE SEQUENCE [LARGE SCALE GENOMIC DNA]</scope>
    <source>
        <tissue evidence="4">Muscle</tissue>
    </source>
</reference>
<feature type="non-terminal residue" evidence="4">
    <location>
        <position position="548"/>
    </location>
</feature>
<dbReference type="InterPro" id="IPR036116">
    <property type="entry name" value="FN3_sf"/>
</dbReference>
<dbReference type="InterPro" id="IPR009030">
    <property type="entry name" value="Growth_fac_rcpt_cys_sf"/>
</dbReference>
<dbReference type="Pfam" id="PF00041">
    <property type="entry name" value="fn3"/>
    <property type="match status" value="1"/>
</dbReference>
<gene>
    <name evidence="4" type="ORF">C7M84_020711</name>
</gene>
<organism evidence="4 5">
    <name type="scientific">Penaeus vannamei</name>
    <name type="common">Whiteleg shrimp</name>
    <name type="synonym">Litopenaeus vannamei</name>
    <dbReference type="NCBI Taxonomy" id="6689"/>
    <lineage>
        <taxon>Eukaryota</taxon>
        <taxon>Metazoa</taxon>
        <taxon>Ecdysozoa</taxon>
        <taxon>Arthropoda</taxon>
        <taxon>Crustacea</taxon>
        <taxon>Multicrustacea</taxon>
        <taxon>Malacostraca</taxon>
        <taxon>Eumalacostraca</taxon>
        <taxon>Eucarida</taxon>
        <taxon>Decapoda</taxon>
        <taxon>Dendrobranchiata</taxon>
        <taxon>Penaeoidea</taxon>
        <taxon>Penaeidae</taxon>
        <taxon>Penaeus</taxon>
    </lineage>
</organism>
<feature type="domain" description="EGF-like" evidence="2">
    <location>
        <begin position="195"/>
        <end position="226"/>
    </location>
</feature>
<evidence type="ECO:0000256" key="1">
    <source>
        <dbReference type="PROSITE-ProRule" id="PRU00076"/>
    </source>
</evidence>
<dbReference type="InterPro" id="IPR003961">
    <property type="entry name" value="FN3_dom"/>
</dbReference>
<dbReference type="EMBL" id="QCYY01004133">
    <property type="protein sequence ID" value="ROT61501.1"/>
    <property type="molecule type" value="Genomic_DNA"/>
</dbReference>
<keyword evidence="1" id="KW-0245">EGF-like domain</keyword>
<dbReference type="PROSITE" id="PS50853">
    <property type="entry name" value="FN3"/>
    <property type="match status" value="1"/>
</dbReference>
<dbReference type="PROSITE" id="PS50026">
    <property type="entry name" value="EGF_3"/>
    <property type="match status" value="1"/>
</dbReference>
<dbReference type="AlphaFoldDB" id="A0A3R7NLM3"/>
<dbReference type="InterPro" id="IPR013783">
    <property type="entry name" value="Ig-like_fold"/>
</dbReference>
<dbReference type="SUPFAM" id="SSF57184">
    <property type="entry name" value="Growth factor receptor domain"/>
    <property type="match status" value="1"/>
</dbReference>
<dbReference type="OrthoDB" id="6377697at2759"/>
<keyword evidence="1" id="KW-1015">Disulfide bond</keyword>
<keyword evidence="4" id="KW-0675">Receptor</keyword>
<dbReference type="GO" id="GO:0016301">
    <property type="term" value="F:kinase activity"/>
    <property type="evidence" value="ECO:0007669"/>
    <property type="project" value="UniProtKB-KW"/>
</dbReference>
<proteinExistence type="predicted"/>
<reference evidence="4 5" key="1">
    <citation type="submission" date="2018-04" db="EMBL/GenBank/DDBJ databases">
        <authorList>
            <person name="Zhang X."/>
            <person name="Yuan J."/>
            <person name="Li F."/>
            <person name="Xiang J."/>
        </authorList>
    </citation>
    <scope>NUCLEOTIDE SEQUENCE [LARGE SCALE GENOMIC DNA]</scope>
    <source>
        <tissue evidence="4">Muscle</tissue>
    </source>
</reference>
<sequence length="548" mass="60588">MEVGRGQSTGLLAVVVMASITSFNSNSVGGSSTIPDVSFVYEMTKFPSYTNAFYLPEKNRINFKWDKDGRKSSRGLVCADEASANVSVPITGELAHNIPGSLSVTVSREQELRLKLENATSMGFVWWQKEPVVRDETWYKATVTEDKILKIPFSQLNGSGLYSIASTKSDPVKTFGTFTVIVRECPEHKYGTGCSEWCPDCMYGGECSAGEGECVCPPGLSGNRCQTKCEGNKIGKNCNIDIEGKGTQICLPAPFGCQCAPGYMGLRCETDTTRLSPSHPTYNYHLCFQIVLKAFGVQVAFRSAPIAKKVALESQDYAVKARKQIVLEVIIRFDVFSDLGLPRLRKPPGVSDIKHDQVTVTFEYWYENDADGELPQGTLLGNYIVVYWVQGDPESARNISSSNNKIHLTGLIGKTNYTAKVLVEVINGVKKCYEDGEKRGRVHSVDFATTCPDTPPTVNDVRTTKKTPTSLTIEWEEVPYLTRCHLEYIIEIFSRASTPIEKQHLQAGRSTVTQLTPFTNYTYRVSTKNTVTGKVSSTGRFEARTNPT</sequence>
<comment type="caution">
    <text evidence="1">Lacks conserved residue(s) required for the propagation of feature annotation.</text>
</comment>
<feature type="domain" description="Fibronectin type-III" evidence="3">
    <location>
        <begin position="452"/>
        <end position="548"/>
    </location>
</feature>
<evidence type="ECO:0000313" key="5">
    <source>
        <dbReference type="Proteomes" id="UP000283509"/>
    </source>
</evidence>
<dbReference type="PANTHER" id="PTHR24035:SF109">
    <property type="entry name" value="PROTEIN DRAPER"/>
    <property type="match status" value="1"/>
</dbReference>
<evidence type="ECO:0000259" key="3">
    <source>
        <dbReference type="PROSITE" id="PS50853"/>
    </source>
</evidence>
<dbReference type="Proteomes" id="UP000283509">
    <property type="component" value="Unassembled WGS sequence"/>
</dbReference>
<comment type="caution">
    <text evidence="4">The sequence shown here is derived from an EMBL/GenBank/DDBJ whole genome shotgun (WGS) entry which is preliminary data.</text>
</comment>
<protein>
    <submittedName>
        <fullName evidence="4">Putative tyrosine-protein kinase receptor Tie-1 isoform X2</fullName>
    </submittedName>
</protein>
<dbReference type="InterPro" id="IPR000742">
    <property type="entry name" value="EGF"/>
</dbReference>
<name>A0A3R7NLM3_PENVA</name>
<dbReference type="PROSITE" id="PS00022">
    <property type="entry name" value="EGF_1"/>
    <property type="match status" value="2"/>
</dbReference>
<dbReference type="PANTHER" id="PTHR24035">
    <property type="entry name" value="MULTIPLE EPIDERMAL GROWTH FACTOR-LIKE DOMAINS PROTEIN"/>
    <property type="match status" value="1"/>
</dbReference>